<organism evidence="2 3">
    <name type="scientific">Suillus subaureus</name>
    <dbReference type="NCBI Taxonomy" id="48587"/>
    <lineage>
        <taxon>Eukaryota</taxon>
        <taxon>Fungi</taxon>
        <taxon>Dikarya</taxon>
        <taxon>Basidiomycota</taxon>
        <taxon>Agaricomycotina</taxon>
        <taxon>Agaricomycetes</taxon>
        <taxon>Agaricomycetidae</taxon>
        <taxon>Boletales</taxon>
        <taxon>Suillineae</taxon>
        <taxon>Suillaceae</taxon>
        <taxon>Suillus</taxon>
    </lineage>
</organism>
<dbReference type="Proteomes" id="UP000807769">
    <property type="component" value="Unassembled WGS sequence"/>
</dbReference>
<reference evidence="2" key="1">
    <citation type="journal article" date="2020" name="New Phytol.">
        <title>Comparative genomics reveals dynamic genome evolution in host specialist ectomycorrhizal fungi.</title>
        <authorList>
            <person name="Lofgren L.A."/>
            <person name="Nguyen N.H."/>
            <person name="Vilgalys R."/>
            <person name="Ruytinx J."/>
            <person name="Liao H.L."/>
            <person name="Branco S."/>
            <person name="Kuo A."/>
            <person name="LaButti K."/>
            <person name="Lipzen A."/>
            <person name="Andreopoulos W."/>
            <person name="Pangilinan J."/>
            <person name="Riley R."/>
            <person name="Hundley H."/>
            <person name="Na H."/>
            <person name="Barry K."/>
            <person name="Grigoriev I.V."/>
            <person name="Stajich J.E."/>
            <person name="Kennedy P.G."/>
        </authorList>
    </citation>
    <scope>NUCLEOTIDE SEQUENCE</scope>
    <source>
        <strain evidence="2">MN1</strain>
    </source>
</reference>
<keyword evidence="3" id="KW-1185">Reference proteome</keyword>
<evidence type="ECO:0000313" key="3">
    <source>
        <dbReference type="Proteomes" id="UP000807769"/>
    </source>
</evidence>
<feature type="region of interest" description="Disordered" evidence="1">
    <location>
        <begin position="1"/>
        <end position="81"/>
    </location>
</feature>
<gene>
    <name evidence="2" type="ORF">BJ212DRAFT_1303899</name>
</gene>
<accession>A0A9P7DXL8</accession>
<dbReference type="EMBL" id="JABBWG010000050">
    <property type="protein sequence ID" value="KAG1805837.1"/>
    <property type="molecule type" value="Genomic_DNA"/>
</dbReference>
<dbReference type="OrthoDB" id="10518404at2759"/>
<proteinExistence type="predicted"/>
<dbReference type="GeneID" id="64627530"/>
<feature type="compositionally biased region" description="Acidic residues" evidence="1">
    <location>
        <begin position="30"/>
        <end position="43"/>
    </location>
</feature>
<sequence length="133" mass="14521">MLKLRSLSMGRTGLAHPSPLSRLTGQCWREDEDDGGKEYEDNEASPSPESTDTNGKGHSVHDSECSTRPWKVRSASKSSHLVKQASHSSICTVTAGSVCKQEQDTGLIHHDEDALQADVESDDYQAWCGMTES</sequence>
<comment type="caution">
    <text evidence="2">The sequence shown here is derived from an EMBL/GenBank/DDBJ whole genome shotgun (WGS) entry which is preliminary data.</text>
</comment>
<evidence type="ECO:0000256" key="1">
    <source>
        <dbReference type="SAM" id="MobiDB-lite"/>
    </source>
</evidence>
<dbReference type="AlphaFoldDB" id="A0A9P7DXL8"/>
<feature type="compositionally biased region" description="Polar residues" evidence="1">
    <location>
        <begin position="44"/>
        <end position="56"/>
    </location>
</feature>
<evidence type="ECO:0000313" key="2">
    <source>
        <dbReference type="EMBL" id="KAG1805837.1"/>
    </source>
</evidence>
<dbReference type="RefSeq" id="XP_041187478.1">
    <property type="nucleotide sequence ID" value="XM_041333513.1"/>
</dbReference>
<name>A0A9P7DXL8_9AGAM</name>
<protein>
    <submittedName>
        <fullName evidence="2">Uncharacterized protein</fullName>
    </submittedName>
</protein>